<dbReference type="EMBL" id="JAPCXB010000020">
    <property type="protein sequence ID" value="KAJ1614517.1"/>
    <property type="molecule type" value="Genomic_DNA"/>
</dbReference>
<protein>
    <submittedName>
        <fullName evidence="1">Uncharacterized protein</fullName>
    </submittedName>
</protein>
<proteinExistence type="predicted"/>
<sequence>MGASLVNPNSLGGFLEGVELTPVRMSVGLTWYSGRSWFLWKGGAVRRDAWDVSSLVVIVNVGGGSGQLTCEHEHSESVGPGDPVLKGGGFFSADEVGIALCNFLQELGSMVAGYFVGVGDKDFIGDDLGLILEGIVKVTGEVKSVGVCVPSNEEESVVLEIPDRAVEGGVIGHKRSCSPFVAVQVVDVGDGGEVPGVLVGGDGENEAWRAGWAELTDAVEVVEYLGRVVFPEFVKDGREDRVVFKEAGDVALYSSKAGDSLERSVEGDLAHKLIDDSADCTAWKVCVDEARGDEVIQTEAILAEQKWLQRAGGVADVVAASLEESGRGAEREEVARKVITWLVLGFELALVTVGGVVGVGQLEGGKYLVDFGRI</sequence>
<dbReference type="Proteomes" id="UP001071777">
    <property type="component" value="Unassembled WGS sequence"/>
</dbReference>
<accession>A0ABQ8PBB3</accession>
<comment type="caution">
    <text evidence="1">The sequence shown here is derived from an EMBL/GenBank/DDBJ whole genome shotgun (WGS) entry which is preliminary data.</text>
</comment>
<evidence type="ECO:0000313" key="1">
    <source>
        <dbReference type="EMBL" id="KAJ1614517.1"/>
    </source>
</evidence>
<gene>
    <name evidence="1" type="ORF">OJ252_599</name>
</gene>
<name>A0ABQ8PBB3_9CRYT</name>
<organism evidence="1 2">
    <name type="scientific">Cryptosporidium canis</name>
    <dbReference type="NCBI Taxonomy" id="195482"/>
    <lineage>
        <taxon>Eukaryota</taxon>
        <taxon>Sar</taxon>
        <taxon>Alveolata</taxon>
        <taxon>Apicomplexa</taxon>
        <taxon>Conoidasida</taxon>
        <taxon>Coccidia</taxon>
        <taxon>Eucoccidiorida</taxon>
        <taxon>Eimeriorina</taxon>
        <taxon>Cryptosporidiidae</taxon>
        <taxon>Cryptosporidium</taxon>
    </lineage>
</organism>
<evidence type="ECO:0000313" key="2">
    <source>
        <dbReference type="Proteomes" id="UP001071777"/>
    </source>
</evidence>
<keyword evidence="2" id="KW-1185">Reference proteome</keyword>
<reference evidence="1" key="1">
    <citation type="submission" date="2022-10" db="EMBL/GenBank/DDBJ databases">
        <title>Adaptive evolution leads to modifications in subtelomeric GC content in a zoonotic Cryptosporidium species.</title>
        <authorList>
            <person name="Li J."/>
            <person name="Feng Y."/>
            <person name="Xiao L."/>
        </authorList>
    </citation>
    <scope>NUCLEOTIDE SEQUENCE</scope>
    <source>
        <strain evidence="1">25894</strain>
    </source>
</reference>